<reference evidence="2" key="1">
    <citation type="journal article" date="2020" name="Cell">
        <title>Large-Scale Comparative Analyses of Tick Genomes Elucidate Their Genetic Diversity and Vector Capacities.</title>
        <authorList>
            <consortium name="Tick Genome and Microbiome Consortium (TIGMIC)"/>
            <person name="Jia N."/>
            <person name="Wang J."/>
            <person name="Shi W."/>
            <person name="Du L."/>
            <person name="Sun Y."/>
            <person name="Zhan W."/>
            <person name="Jiang J.F."/>
            <person name="Wang Q."/>
            <person name="Zhang B."/>
            <person name="Ji P."/>
            <person name="Bell-Sakyi L."/>
            <person name="Cui X.M."/>
            <person name="Yuan T.T."/>
            <person name="Jiang B.G."/>
            <person name="Yang W.F."/>
            <person name="Lam T.T."/>
            <person name="Chang Q.C."/>
            <person name="Ding S.J."/>
            <person name="Wang X.J."/>
            <person name="Zhu J.G."/>
            <person name="Ruan X.D."/>
            <person name="Zhao L."/>
            <person name="Wei J.T."/>
            <person name="Ye R.Z."/>
            <person name="Que T.C."/>
            <person name="Du C.H."/>
            <person name="Zhou Y.H."/>
            <person name="Cheng J.X."/>
            <person name="Dai P.F."/>
            <person name="Guo W.B."/>
            <person name="Han X.H."/>
            <person name="Huang E.J."/>
            <person name="Li L.F."/>
            <person name="Wei W."/>
            <person name="Gao Y.C."/>
            <person name="Liu J.Z."/>
            <person name="Shao H.Z."/>
            <person name="Wang X."/>
            <person name="Wang C.C."/>
            <person name="Yang T.C."/>
            <person name="Huo Q.B."/>
            <person name="Li W."/>
            <person name="Chen H.Y."/>
            <person name="Chen S.E."/>
            <person name="Zhou L.G."/>
            <person name="Ni X.B."/>
            <person name="Tian J.H."/>
            <person name="Sheng Y."/>
            <person name="Liu T."/>
            <person name="Pan Y.S."/>
            <person name="Xia L.Y."/>
            <person name="Li J."/>
            <person name="Zhao F."/>
            <person name="Cao W.C."/>
        </authorList>
    </citation>
    <scope>NUCLEOTIDE SEQUENCE</scope>
    <source>
        <strain evidence="2">Rmic-2018</strain>
    </source>
</reference>
<dbReference type="Proteomes" id="UP000821866">
    <property type="component" value="Chromosome 7"/>
</dbReference>
<sequence>MVSACPGSLLEGIHAHDGSARHGPAHIRPDDTKRLITITTLALAVVCAFTILSLLLPSTRPQGDVSRWCDTSDCRQYATLLARELNRSVDPCQDFDAYVCSSWKPDDRFPRMSQTSLDDLSIAWLDGLPELLEEGAKVTSLAAKPLAMYSSCVENSGASKADKGLFLEFLRARKLAWPDKPRGGVRAPAVLVDLAMNWEMTLWMRVRVLKHPFTPGARRFLLLPGRRSDVRLFAALHEYVMSTGDYARYWGLIYHFFMGEQPGPEYEMVIKESAESQGDAVAILIQMAMLRSYTNASLIRITNASSHGSVDMWLEALRENDQSVAAGDDVLVANSAALFVIKGYVERLGDVAALMLLSWEFVQMHVLALDKTLLEDVLRSGTYAASYLALLCAAQVEAIYNPVLAKLYMSSRITQKGEALAASLLGTLKQKAIDGVSRMSWLDDAARQFFKRQLASTVVRLWPPATVNNSLDFKGLYNGCPQSERSFVSFWISARRCLSDLLRGKRQEDVFSMQPNFTPYLASYDSFEDAVGIAMAALARPLYWMSGTPSMLYGGLGWFFMAFLLSSLDEHKQYVHPNGSFDVAGSWLSEQSAEALKQKKYCAAPARVSAVVGLHIIHSVFVEHLRNTFQFNLTSELTEEKVFFITLCRVLCAKKGSLWSLESCNRLLQHSREFSRAFKCDGSSPLIVHKECHFLPLDS</sequence>
<dbReference type="Gene3D" id="3.40.390.10">
    <property type="entry name" value="Collagenase (Catalytic Domain)"/>
    <property type="match status" value="2"/>
</dbReference>
<name>A0A9J6DGK1_RHIMP</name>
<dbReference type="PANTHER" id="PTHR11733">
    <property type="entry name" value="ZINC METALLOPROTEASE FAMILY M13 NEPRILYSIN-RELATED"/>
    <property type="match status" value="1"/>
</dbReference>
<keyword evidence="1" id="KW-0812">Transmembrane</keyword>
<proteinExistence type="predicted"/>
<evidence type="ECO:0000256" key="1">
    <source>
        <dbReference type="SAM" id="Phobius"/>
    </source>
</evidence>
<dbReference type="SUPFAM" id="SSF55486">
    <property type="entry name" value="Metalloproteases ('zincins'), catalytic domain"/>
    <property type="match status" value="1"/>
</dbReference>
<dbReference type="Gene3D" id="1.10.1380.10">
    <property type="entry name" value="Neutral endopeptidase , domain2"/>
    <property type="match status" value="1"/>
</dbReference>
<dbReference type="EMBL" id="JABSTU010000009">
    <property type="protein sequence ID" value="KAH8021324.1"/>
    <property type="molecule type" value="Genomic_DNA"/>
</dbReference>
<organism evidence="2 3">
    <name type="scientific">Rhipicephalus microplus</name>
    <name type="common">Cattle tick</name>
    <name type="synonym">Boophilus microplus</name>
    <dbReference type="NCBI Taxonomy" id="6941"/>
    <lineage>
        <taxon>Eukaryota</taxon>
        <taxon>Metazoa</taxon>
        <taxon>Ecdysozoa</taxon>
        <taxon>Arthropoda</taxon>
        <taxon>Chelicerata</taxon>
        <taxon>Arachnida</taxon>
        <taxon>Acari</taxon>
        <taxon>Parasitiformes</taxon>
        <taxon>Ixodida</taxon>
        <taxon>Ixodoidea</taxon>
        <taxon>Ixodidae</taxon>
        <taxon>Rhipicephalinae</taxon>
        <taxon>Rhipicephalus</taxon>
        <taxon>Boophilus</taxon>
    </lineage>
</organism>
<accession>A0A9J6DGK1</accession>
<evidence type="ECO:0000313" key="2">
    <source>
        <dbReference type="EMBL" id="KAH8021324.1"/>
    </source>
</evidence>
<keyword evidence="3" id="KW-1185">Reference proteome</keyword>
<feature type="transmembrane region" description="Helical" evidence="1">
    <location>
        <begin position="35"/>
        <end position="56"/>
    </location>
</feature>
<comment type="caution">
    <text evidence="2">The sequence shown here is derived from an EMBL/GenBank/DDBJ whole genome shotgun (WGS) entry which is preliminary data.</text>
</comment>
<dbReference type="GO" id="GO:0005886">
    <property type="term" value="C:plasma membrane"/>
    <property type="evidence" value="ECO:0007669"/>
    <property type="project" value="TreeGrafter"/>
</dbReference>
<dbReference type="InterPro" id="IPR042089">
    <property type="entry name" value="Peptidase_M13_dom_2"/>
</dbReference>
<dbReference type="PANTHER" id="PTHR11733:SF241">
    <property type="entry name" value="GH26575P-RELATED"/>
    <property type="match status" value="1"/>
</dbReference>
<dbReference type="VEuPathDB" id="VectorBase:LOC119173703"/>
<dbReference type="GO" id="GO:0016485">
    <property type="term" value="P:protein processing"/>
    <property type="evidence" value="ECO:0007669"/>
    <property type="project" value="TreeGrafter"/>
</dbReference>
<evidence type="ECO:0008006" key="4">
    <source>
        <dbReference type="Google" id="ProtNLM"/>
    </source>
</evidence>
<dbReference type="GO" id="GO:0004222">
    <property type="term" value="F:metalloendopeptidase activity"/>
    <property type="evidence" value="ECO:0007669"/>
    <property type="project" value="InterPro"/>
</dbReference>
<keyword evidence="1" id="KW-0472">Membrane</keyword>
<dbReference type="AlphaFoldDB" id="A0A9J6DGK1"/>
<reference evidence="2" key="2">
    <citation type="submission" date="2021-09" db="EMBL/GenBank/DDBJ databases">
        <authorList>
            <person name="Jia N."/>
            <person name="Wang J."/>
            <person name="Shi W."/>
            <person name="Du L."/>
            <person name="Sun Y."/>
            <person name="Zhan W."/>
            <person name="Jiang J."/>
            <person name="Wang Q."/>
            <person name="Zhang B."/>
            <person name="Ji P."/>
            <person name="Sakyi L.B."/>
            <person name="Cui X."/>
            <person name="Yuan T."/>
            <person name="Jiang B."/>
            <person name="Yang W."/>
            <person name="Lam T.T.-Y."/>
            <person name="Chang Q."/>
            <person name="Ding S."/>
            <person name="Wang X."/>
            <person name="Zhu J."/>
            <person name="Ruan X."/>
            <person name="Zhao L."/>
            <person name="Wei J."/>
            <person name="Que T."/>
            <person name="Du C."/>
            <person name="Cheng J."/>
            <person name="Dai P."/>
            <person name="Han X."/>
            <person name="Huang E."/>
            <person name="Gao Y."/>
            <person name="Liu J."/>
            <person name="Shao H."/>
            <person name="Ye R."/>
            <person name="Li L."/>
            <person name="Wei W."/>
            <person name="Wang X."/>
            <person name="Wang C."/>
            <person name="Huo Q."/>
            <person name="Li W."/>
            <person name="Guo W."/>
            <person name="Chen H."/>
            <person name="Chen S."/>
            <person name="Zhou L."/>
            <person name="Zhou L."/>
            <person name="Ni X."/>
            <person name="Tian J."/>
            <person name="Zhou Y."/>
            <person name="Sheng Y."/>
            <person name="Liu T."/>
            <person name="Pan Y."/>
            <person name="Xia L."/>
            <person name="Li J."/>
            <person name="Zhao F."/>
            <person name="Cao W."/>
        </authorList>
    </citation>
    <scope>NUCLEOTIDE SEQUENCE</scope>
    <source>
        <strain evidence="2">Rmic-2018</strain>
        <tissue evidence="2">Larvae</tissue>
    </source>
</reference>
<gene>
    <name evidence="2" type="ORF">HPB51_014993</name>
</gene>
<protein>
    <recommendedName>
        <fullName evidence="4">M13 family peptidase</fullName>
    </recommendedName>
</protein>
<dbReference type="PROSITE" id="PS51885">
    <property type="entry name" value="NEPRILYSIN"/>
    <property type="match status" value="1"/>
</dbReference>
<dbReference type="InterPro" id="IPR024079">
    <property type="entry name" value="MetalloPept_cat_dom_sf"/>
</dbReference>
<keyword evidence="1" id="KW-1133">Transmembrane helix</keyword>
<evidence type="ECO:0000313" key="3">
    <source>
        <dbReference type="Proteomes" id="UP000821866"/>
    </source>
</evidence>
<dbReference type="InterPro" id="IPR000718">
    <property type="entry name" value="Peptidase_M13"/>
</dbReference>